<sequence>MRGIVILLMRALAILITSYIIPGVQIENFLTAIVVAVVLGILNTLIRPLLVLLTLPITVLTFGLFTLVINTLLIYFTSMLVPGFKVDTFLTAFIFGIVLSITNWFLNTLTR</sequence>
<feature type="transmembrane region" description="Helical" evidence="1">
    <location>
        <begin position="53"/>
        <end position="76"/>
    </location>
</feature>
<feature type="transmembrane region" description="Helical" evidence="1">
    <location>
        <begin position="28"/>
        <end position="46"/>
    </location>
</feature>
<feature type="transmembrane region" description="Helical" evidence="1">
    <location>
        <begin position="88"/>
        <end position="106"/>
    </location>
</feature>
<evidence type="ECO:0000256" key="1">
    <source>
        <dbReference type="SAM" id="Phobius"/>
    </source>
</evidence>
<dbReference type="PANTHER" id="PTHR37309:SF1">
    <property type="entry name" value="SLR0284 PROTEIN"/>
    <property type="match status" value="1"/>
</dbReference>
<dbReference type="EMBL" id="PFED01000134">
    <property type="protein sequence ID" value="PJE62735.1"/>
    <property type="molecule type" value="Genomic_DNA"/>
</dbReference>
<dbReference type="AlphaFoldDB" id="A0A2M8KS45"/>
<gene>
    <name evidence="2" type="ORF">COU88_03370</name>
</gene>
<name>A0A2M8KS45_9BACT</name>
<reference evidence="3" key="1">
    <citation type="submission" date="2017-09" db="EMBL/GenBank/DDBJ databases">
        <title>Depth-based differentiation of microbial function through sediment-hosted aquifers and enrichment of novel symbionts in the deep terrestrial subsurface.</title>
        <authorList>
            <person name="Probst A.J."/>
            <person name="Ladd B."/>
            <person name="Jarett J.K."/>
            <person name="Geller-Mcgrath D.E."/>
            <person name="Sieber C.M.K."/>
            <person name="Emerson J.B."/>
            <person name="Anantharaman K."/>
            <person name="Thomas B.C."/>
            <person name="Malmstrom R."/>
            <person name="Stieglmeier M."/>
            <person name="Klingl A."/>
            <person name="Woyke T."/>
            <person name="Ryan C.M."/>
            <person name="Banfield J.F."/>
        </authorList>
    </citation>
    <scope>NUCLEOTIDE SEQUENCE [LARGE SCALE GENOMIC DNA]</scope>
</reference>
<accession>A0A2M8KS45</accession>
<keyword evidence="1" id="KW-1133">Transmembrane helix</keyword>
<dbReference type="Proteomes" id="UP000229554">
    <property type="component" value="Unassembled WGS sequence"/>
</dbReference>
<evidence type="ECO:0008006" key="4">
    <source>
        <dbReference type="Google" id="ProtNLM"/>
    </source>
</evidence>
<keyword evidence="1" id="KW-0812">Transmembrane</keyword>
<evidence type="ECO:0000313" key="3">
    <source>
        <dbReference type="Proteomes" id="UP000229554"/>
    </source>
</evidence>
<keyword evidence="1" id="KW-0472">Membrane</keyword>
<protein>
    <recommendedName>
        <fullName evidence="4">Phage holin family protein</fullName>
    </recommendedName>
</protein>
<evidence type="ECO:0000313" key="2">
    <source>
        <dbReference type="EMBL" id="PJE62735.1"/>
    </source>
</evidence>
<dbReference type="Pfam" id="PF04020">
    <property type="entry name" value="Phage_holin_4_2"/>
    <property type="match status" value="1"/>
</dbReference>
<comment type="caution">
    <text evidence="2">The sequence shown here is derived from an EMBL/GenBank/DDBJ whole genome shotgun (WGS) entry which is preliminary data.</text>
</comment>
<dbReference type="PANTHER" id="PTHR37309">
    <property type="entry name" value="SLR0284 PROTEIN"/>
    <property type="match status" value="1"/>
</dbReference>
<proteinExistence type="predicted"/>
<organism evidence="2 3">
    <name type="scientific">Candidatus Roizmanbacteria bacterium CG10_big_fil_rev_8_21_14_0_10_39_6</name>
    <dbReference type="NCBI Taxonomy" id="1974853"/>
    <lineage>
        <taxon>Bacteria</taxon>
        <taxon>Candidatus Roizmaniibacteriota</taxon>
    </lineage>
</organism>
<dbReference type="InterPro" id="IPR007165">
    <property type="entry name" value="Phage_holin_4_2"/>
</dbReference>